<dbReference type="AlphaFoldDB" id="N4WVZ1"/>
<keyword evidence="2 4" id="KW-0808">Transferase</keyword>
<protein>
    <submittedName>
        <fullName evidence="4">4'-phosphopantetheinyl transferase</fullName>
    </submittedName>
</protein>
<dbReference type="eggNOG" id="COG2091">
    <property type="taxonomic scope" value="Bacteria"/>
</dbReference>
<dbReference type="OrthoDB" id="9808281at2"/>
<evidence type="ECO:0000256" key="2">
    <source>
        <dbReference type="ARBA" id="ARBA00022679"/>
    </source>
</evidence>
<feature type="domain" description="4'-phosphopantetheinyl transferase" evidence="3">
    <location>
        <begin position="96"/>
        <end position="155"/>
    </location>
</feature>
<dbReference type="GO" id="GO:0008897">
    <property type="term" value="F:holo-[acyl-carrier-protein] synthase activity"/>
    <property type="evidence" value="ECO:0007669"/>
    <property type="project" value="InterPro"/>
</dbReference>
<dbReference type="GO" id="GO:0000287">
    <property type="term" value="F:magnesium ion binding"/>
    <property type="evidence" value="ECO:0007669"/>
    <property type="project" value="InterPro"/>
</dbReference>
<dbReference type="GO" id="GO:0019878">
    <property type="term" value="P:lysine biosynthetic process via aminoadipic acid"/>
    <property type="evidence" value="ECO:0007669"/>
    <property type="project" value="TreeGrafter"/>
</dbReference>
<evidence type="ECO:0000256" key="1">
    <source>
        <dbReference type="ARBA" id="ARBA00010990"/>
    </source>
</evidence>
<dbReference type="GO" id="GO:0005829">
    <property type="term" value="C:cytosol"/>
    <property type="evidence" value="ECO:0007669"/>
    <property type="project" value="TreeGrafter"/>
</dbReference>
<dbReference type="Pfam" id="PF01648">
    <property type="entry name" value="ACPS"/>
    <property type="match status" value="1"/>
</dbReference>
<reference evidence="4 5" key="1">
    <citation type="submission" date="2013-03" db="EMBL/GenBank/DDBJ databases">
        <title>Draft genome sequence of Gracibacillus halophilus YIM-C55.5, a moderately halophilic and thermophilic organism from the Xiaochaidamu salt lake.</title>
        <authorList>
            <person name="Sugumar T."/>
            <person name="Polireddy D.R."/>
            <person name="Antony A."/>
            <person name="Madhava Y.R."/>
            <person name="Sivakumar N."/>
        </authorList>
    </citation>
    <scope>NUCLEOTIDE SEQUENCE [LARGE SCALE GENOMIC DNA]</scope>
    <source>
        <strain evidence="4 5">YIM-C55.5</strain>
    </source>
</reference>
<dbReference type="EMBL" id="APML01000020">
    <property type="protein sequence ID" value="ENH97261.1"/>
    <property type="molecule type" value="Genomic_DNA"/>
</dbReference>
<dbReference type="Gene3D" id="3.90.470.20">
    <property type="entry name" value="4'-phosphopantetheinyl transferase domain"/>
    <property type="match status" value="2"/>
</dbReference>
<dbReference type="PATRIC" id="fig|1308866.3.peg.1311"/>
<proteinExistence type="inferred from homology"/>
<evidence type="ECO:0000313" key="5">
    <source>
        <dbReference type="Proteomes" id="UP000012283"/>
    </source>
</evidence>
<dbReference type="InterPro" id="IPR008278">
    <property type="entry name" value="4-PPantetheinyl_Trfase_dom"/>
</dbReference>
<comment type="similarity">
    <text evidence="1">Belongs to the P-Pant transferase superfamily. Gsp/Sfp/HetI/AcpT family.</text>
</comment>
<evidence type="ECO:0000259" key="3">
    <source>
        <dbReference type="Pfam" id="PF01648"/>
    </source>
</evidence>
<gene>
    <name evidence="4" type="ORF">J416_06495</name>
</gene>
<organism evidence="4 5">
    <name type="scientific">Gracilibacillus halophilus YIM-C55.5</name>
    <dbReference type="NCBI Taxonomy" id="1308866"/>
    <lineage>
        <taxon>Bacteria</taxon>
        <taxon>Bacillati</taxon>
        <taxon>Bacillota</taxon>
        <taxon>Bacilli</taxon>
        <taxon>Bacillales</taxon>
        <taxon>Bacillaceae</taxon>
        <taxon>Gracilibacillus</taxon>
    </lineage>
</organism>
<evidence type="ECO:0000313" key="4">
    <source>
        <dbReference type="EMBL" id="ENH97261.1"/>
    </source>
</evidence>
<dbReference type="SUPFAM" id="SSF56214">
    <property type="entry name" value="4'-phosphopantetheinyl transferase"/>
    <property type="match status" value="2"/>
</dbReference>
<sequence length="221" mass="26132">MNIYFIKIHDIYSLSKDMLTHHANKKLNTTTHPSRIHQIIFSDLLVQYALYKNQGHKKPLNITYNINGKPLISTHSFNVSNCKEWVMCAYNDNGEIGVDIERYKPFNLGLAKYFYTNDEVKKMMSLKADSKDTYFIDTWTFKESYVKCKGGKILDIKNEINTPFTYSYFVKSKTKIHGESLYFIRGFIEDYGWCLISTENFHRFRIQIVNYEELIQTLHQN</sequence>
<dbReference type="RefSeq" id="WP_003466885.1">
    <property type="nucleotide sequence ID" value="NZ_APML01000020.1"/>
</dbReference>
<dbReference type="PANTHER" id="PTHR12215">
    <property type="entry name" value="PHOSPHOPANTETHEINE TRANSFERASE"/>
    <property type="match status" value="1"/>
</dbReference>
<dbReference type="Proteomes" id="UP000012283">
    <property type="component" value="Unassembled WGS sequence"/>
</dbReference>
<comment type="caution">
    <text evidence="4">The sequence shown here is derived from an EMBL/GenBank/DDBJ whole genome shotgun (WGS) entry which is preliminary data.</text>
</comment>
<dbReference type="InterPro" id="IPR050559">
    <property type="entry name" value="P-Pant_transferase_sf"/>
</dbReference>
<dbReference type="InterPro" id="IPR037143">
    <property type="entry name" value="4-PPantetheinyl_Trfase_dom_sf"/>
</dbReference>
<dbReference type="PANTHER" id="PTHR12215:SF10">
    <property type="entry name" value="L-AMINOADIPATE-SEMIALDEHYDE DEHYDROGENASE-PHOSPHOPANTETHEINYL TRANSFERASE"/>
    <property type="match status" value="1"/>
</dbReference>
<keyword evidence="5" id="KW-1185">Reference proteome</keyword>
<accession>N4WVZ1</accession>
<name>N4WVZ1_9BACI</name>
<dbReference type="STRING" id="1308866.J416_06495"/>